<dbReference type="Pfam" id="PF01584">
    <property type="entry name" value="CheW"/>
    <property type="match status" value="1"/>
</dbReference>
<dbReference type="Gene3D" id="2.30.30.40">
    <property type="entry name" value="SH3 Domains"/>
    <property type="match status" value="1"/>
</dbReference>
<reference evidence="2 4" key="1">
    <citation type="submission" date="2018-04" db="EMBL/GenBank/DDBJ databases">
        <title>Subsurface microbial communities from deep shales in Ohio and West Virginia, USA.</title>
        <authorList>
            <person name="Wrighton K."/>
        </authorList>
    </citation>
    <scope>NUCLEOTIDE SEQUENCE [LARGE SCALE GENOMIC DNA]</scope>
    <source>
        <strain evidence="3 5">MSL 7</strain>
        <strain evidence="2 4">WC1</strain>
    </source>
</reference>
<dbReference type="GO" id="GO:0006935">
    <property type="term" value="P:chemotaxis"/>
    <property type="evidence" value="ECO:0007669"/>
    <property type="project" value="InterPro"/>
</dbReference>
<dbReference type="PROSITE" id="PS50851">
    <property type="entry name" value="CHEW"/>
    <property type="match status" value="1"/>
</dbReference>
<dbReference type="SMART" id="SM00260">
    <property type="entry name" value="CheW"/>
    <property type="match status" value="1"/>
</dbReference>
<organism evidence="2 4">
    <name type="scientific">Halanaerobium saccharolyticum</name>
    <dbReference type="NCBI Taxonomy" id="43595"/>
    <lineage>
        <taxon>Bacteria</taxon>
        <taxon>Bacillati</taxon>
        <taxon>Bacillota</taxon>
        <taxon>Clostridia</taxon>
        <taxon>Halanaerobiales</taxon>
        <taxon>Halanaerobiaceae</taxon>
        <taxon>Halanaerobium</taxon>
    </lineage>
</organism>
<dbReference type="AlphaFoldDB" id="A0A2T5RF22"/>
<dbReference type="EMBL" id="QAXS01000073">
    <property type="protein sequence ID" value="PTV92435.1"/>
    <property type="molecule type" value="Genomic_DNA"/>
</dbReference>
<comment type="caution">
    <text evidence="2">The sequence shown here is derived from an EMBL/GenBank/DDBJ whole genome shotgun (WGS) entry which is preliminary data.</text>
</comment>
<protein>
    <submittedName>
        <fullName evidence="2">Purine-binding chemotaxis protein CheW</fullName>
    </submittedName>
</protein>
<evidence type="ECO:0000313" key="2">
    <source>
        <dbReference type="EMBL" id="PTV92435.1"/>
    </source>
</evidence>
<dbReference type="SUPFAM" id="SSF50341">
    <property type="entry name" value="CheW-like"/>
    <property type="match status" value="1"/>
</dbReference>
<evidence type="ECO:0000313" key="3">
    <source>
        <dbReference type="EMBL" id="TDP89267.1"/>
    </source>
</evidence>
<dbReference type="PANTHER" id="PTHR22617:SF23">
    <property type="entry name" value="CHEMOTAXIS PROTEIN CHEW"/>
    <property type="match status" value="1"/>
</dbReference>
<sequence length="165" mass="18739">METAQERLDLENAKNKNNKKSGQAQYVVFNIGEEEYGIEIEYTREIIKSAQITNVPNTDEHVVGVINLRGIIVPVVDLHSRFEIEEDSGDFEADEQRTITVEVSDMLLGIQVDHIEGIVWLEEDSITPAPDVESGLRQDYLRGVCARDEDHLLILLDLEKTLFTQ</sequence>
<dbReference type="OrthoDB" id="9794382at2"/>
<evidence type="ECO:0000313" key="5">
    <source>
        <dbReference type="Proteomes" id="UP000295176"/>
    </source>
</evidence>
<dbReference type="GO" id="GO:0005829">
    <property type="term" value="C:cytosol"/>
    <property type="evidence" value="ECO:0007669"/>
    <property type="project" value="TreeGrafter"/>
</dbReference>
<dbReference type="RefSeq" id="WP_108143012.1">
    <property type="nucleotide sequence ID" value="NZ_JBQPXQ010000001.1"/>
</dbReference>
<dbReference type="InterPro" id="IPR036061">
    <property type="entry name" value="CheW-like_dom_sf"/>
</dbReference>
<evidence type="ECO:0000313" key="4">
    <source>
        <dbReference type="Proteomes" id="UP000244089"/>
    </source>
</evidence>
<dbReference type="GO" id="GO:0007165">
    <property type="term" value="P:signal transduction"/>
    <property type="evidence" value="ECO:0007669"/>
    <property type="project" value="InterPro"/>
</dbReference>
<proteinExistence type="predicted"/>
<evidence type="ECO:0000259" key="1">
    <source>
        <dbReference type="PROSITE" id="PS50851"/>
    </source>
</evidence>
<dbReference type="Proteomes" id="UP000295176">
    <property type="component" value="Unassembled WGS sequence"/>
</dbReference>
<feature type="domain" description="CheW-like" evidence="1">
    <location>
        <begin position="23"/>
        <end position="165"/>
    </location>
</feature>
<dbReference type="PANTHER" id="PTHR22617">
    <property type="entry name" value="CHEMOTAXIS SENSOR HISTIDINE KINASE-RELATED"/>
    <property type="match status" value="1"/>
</dbReference>
<gene>
    <name evidence="3" type="ORF">C7957_12544</name>
    <name evidence="2" type="ORF">C8C76_1735</name>
</gene>
<dbReference type="InterPro" id="IPR002545">
    <property type="entry name" value="CheW-lke_dom"/>
</dbReference>
<dbReference type="Gene3D" id="2.40.50.180">
    <property type="entry name" value="CheA-289, Domain 4"/>
    <property type="match status" value="1"/>
</dbReference>
<accession>A0A2T5RF22</accession>
<dbReference type="InterPro" id="IPR039315">
    <property type="entry name" value="CheW"/>
</dbReference>
<name>A0A2T5RF22_9FIRM</name>
<dbReference type="Proteomes" id="UP000244089">
    <property type="component" value="Unassembled WGS sequence"/>
</dbReference>
<dbReference type="EMBL" id="SNXX01000025">
    <property type="protein sequence ID" value="TDP89267.1"/>
    <property type="molecule type" value="Genomic_DNA"/>
</dbReference>